<dbReference type="AlphaFoldDB" id="A0AAU9RPV2"/>
<feature type="signal peptide" evidence="1">
    <location>
        <begin position="1"/>
        <end position="30"/>
    </location>
</feature>
<evidence type="ECO:0000313" key="2">
    <source>
        <dbReference type="EMBL" id="CAH2045754.1"/>
    </source>
</evidence>
<dbReference type="Proteomes" id="UP000836841">
    <property type="component" value="Chromosome 2"/>
</dbReference>
<name>A0AAU9RPV2_THLAR</name>
<dbReference type="PANTHER" id="PTHR32278:SF57">
    <property type="entry name" value="F-BOX PROTEIN PP2-B2-RELATED"/>
    <property type="match status" value="1"/>
</dbReference>
<keyword evidence="3" id="KW-1185">Reference proteome</keyword>
<evidence type="ECO:0000313" key="3">
    <source>
        <dbReference type="Proteomes" id="UP000836841"/>
    </source>
</evidence>
<dbReference type="EMBL" id="OU466858">
    <property type="protein sequence ID" value="CAH2045754.1"/>
    <property type="molecule type" value="Genomic_DNA"/>
</dbReference>
<gene>
    <name evidence="2" type="ORF">TAV2_LOCUS7749</name>
</gene>
<dbReference type="Pfam" id="PF14299">
    <property type="entry name" value="PP2"/>
    <property type="match status" value="1"/>
</dbReference>
<protein>
    <submittedName>
        <fullName evidence="2">Uncharacterized protein</fullName>
    </submittedName>
</protein>
<accession>A0AAU9RPV2</accession>
<feature type="chain" id="PRO_5043840931" evidence="1">
    <location>
        <begin position="31"/>
        <end position="247"/>
    </location>
</feature>
<sequence length="247" mass="28641">MKTNLGVESFPRTAFLFAFCVAASVSKTFGSTIESDSVGEKFLPPEYSSPNHPFSSTKNLYSAICDDYVLIEDGKMSLCLDKANGMRSIMLSGKELDLSWGENPHFWQWISIPESRFDKVLELILGCPFKIHGSMKTRFLSPGTRYSAYVVYKTKYRIYDIQKSIGVGWIEYQTREGEKWERQELTKVVEREDGWMEVNFGEFFNQEGLMDDDEIVFHITEIKYSYWKPGFIIQGIDFRPVKKLWQS</sequence>
<proteinExistence type="predicted"/>
<keyword evidence="1" id="KW-0732">Signal</keyword>
<reference evidence="2 3" key="1">
    <citation type="submission" date="2022-03" db="EMBL/GenBank/DDBJ databases">
        <authorList>
            <person name="Nunn A."/>
            <person name="Chopra R."/>
            <person name="Nunn A."/>
            <person name="Contreras Garrido A."/>
        </authorList>
    </citation>
    <scope>NUCLEOTIDE SEQUENCE [LARGE SCALE GENOMIC DNA]</scope>
</reference>
<organism evidence="2 3">
    <name type="scientific">Thlaspi arvense</name>
    <name type="common">Field penny-cress</name>
    <dbReference type="NCBI Taxonomy" id="13288"/>
    <lineage>
        <taxon>Eukaryota</taxon>
        <taxon>Viridiplantae</taxon>
        <taxon>Streptophyta</taxon>
        <taxon>Embryophyta</taxon>
        <taxon>Tracheophyta</taxon>
        <taxon>Spermatophyta</taxon>
        <taxon>Magnoliopsida</taxon>
        <taxon>eudicotyledons</taxon>
        <taxon>Gunneridae</taxon>
        <taxon>Pentapetalae</taxon>
        <taxon>rosids</taxon>
        <taxon>malvids</taxon>
        <taxon>Brassicales</taxon>
        <taxon>Brassicaceae</taxon>
        <taxon>Thlaspideae</taxon>
        <taxon>Thlaspi</taxon>
    </lineage>
</organism>
<dbReference type="InterPro" id="IPR025886">
    <property type="entry name" value="PP2-like"/>
</dbReference>
<dbReference type="PANTHER" id="PTHR32278">
    <property type="entry name" value="F-BOX DOMAIN-CONTAINING PROTEIN"/>
    <property type="match status" value="1"/>
</dbReference>
<evidence type="ECO:0000256" key="1">
    <source>
        <dbReference type="SAM" id="SignalP"/>
    </source>
</evidence>